<sequence>MKKIYRAVLLLLNMQSMSMYAAQESLQNVENGRQAMIDNAVISFPYLTDGFDFLRTQNLVDTSFHDFLEQHVSHDEDGNEDMNFDQVIVDAEDILTKNMKDTFLTILNTALKESKKLDQFDDSLFLYVMEHKDTTMRDIVPLWLLEWNKIKYKDEQTLSLLYWATWHNNLEIVQMLINAHVNVNIKNNYGVTPLHIAAKNNSAIALMLINAGAIINIKDKFGCTPLHETTTPEIVSILIEKGADLNIQNKDGKTPLHEAIQYNDIKIARILIDAGADLNLKNDNGYTALHQAILYNDIEIAKMLIDAGADVNIQNEDGKTAEQITNTPEIKEIFARAREKQHEKMNA</sequence>
<reference evidence="5 6" key="1">
    <citation type="submission" date="2017-12" db="EMBL/GenBank/DDBJ databases">
        <title>Chromulinavorax destructans is a abundant pathogen of dominant heterotrophic picoflagllates.</title>
        <authorList>
            <person name="Deeg C.M."/>
            <person name="Zimmer M."/>
            <person name="Suttle C.A."/>
        </authorList>
    </citation>
    <scope>NUCLEOTIDE SEQUENCE [LARGE SCALE GENOMIC DNA]</scope>
    <source>
        <strain evidence="5 6">SeV1</strain>
    </source>
</reference>
<accession>A0A345ZA97</accession>
<evidence type="ECO:0000256" key="2">
    <source>
        <dbReference type="ARBA" id="ARBA00023043"/>
    </source>
</evidence>
<feature type="repeat" description="ANK" evidence="3">
    <location>
        <begin position="189"/>
        <end position="220"/>
    </location>
</feature>
<evidence type="ECO:0000256" key="3">
    <source>
        <dbReference type="PROSITE-ProRule" id="PRU00023"/>
    </source>
</evidence>
<protein>
    <submittedName>
        <fullName evidence="5">Uncharacterized protein</fullName>
    </submittedName>
</protein>
<dbReference type="OrthoDB" id="9812708at2"/>
<dbReference type="GO" id="GO:0085020">
    <property type="term" value="P:protein K6-linked ubiquitination"/>
    <property type="evidence" value="ECO:0007669"/>
    <property type="project" value="TreeGrafter"/>
</dbReference>
<feature type="signal peptide" evidence="4">
    <location>
        <begin position="1"/>
        <end position="21"/>
    </location>
</feature>
<keyword evidence="2 3" id="KW-0040">ANK repeat</keyword>
<dbReference type="Gene3D" id="1.25.40.20">
    <property type="entry name" value="Ankyrin repeat-containing domain"/>
    <property type="match status" value="3"/>
</dbReference>
<keyword evidence="6" id="KW-1185">Reference proteome</keyword>
<dbReference type="AlphaFoldDB" id="A0A345ZA97"/>
<dbReference type="SUPFAM" id="SSF48403">
    <property type="entry name" value="Ankyrin repeat"/>
    <property type="match status" value="1"/>
</dbReference>
<feature type="repeat" description="ANK" evidence="3">
    <location>
        <begin position="251"/>
        <end position="283"/>
    </location>
</feature>
<dbReference type="GO" id="GO:0004842">
    <property type="term" value="F:ubiquitin-protein transferase activity"/>
    <property type="evidence" value="ECO:0007669"/>
    <property type="project" value="TreeGrafter"/>
</dbReference>
<dbReference type="Proteomes" id="UP000254834">
    <property type="component" value="Chromosome"/>
</dbReference>
<evidence type="ECO:0000256" key="1">
    <source>
        <dbReference type="ARBA" id="ARBA00022737"/>
    </source>
</evidence>
<dbReference type="InterPro" id="IPR036770">
    <property type="entry name" value="Ankyrin_rpt-contain_sf"/>
</dbReference>
<dbReference type="KEGG" id="cdes:C0J27_00415"/>
<dbReference type="PRINTS" id="PR01415">
    <property type="entry name" value="ANKYRIN"/>
</dbReference>
<dbReference type="Pfam" id="PF12796">
    <property type="entry name" value="Ank_2"/>
    <property type="match status" value="2"/>
</dbReference>
<dbReference type="PROSITE" id="PS50088">
    <property type="entry name" value="ANK_REPEAT"/>
    <property type="match status" value="4"/>
</dbReference>
<dbReference type="PANTHER" id="PTHR24171:SF8">
    <property type="entry name" value="BRCA1-ASSOCIATED RING DOMAIN PROTEIN 1"/>
    <property type="match status" value="1"/>
</dbReference>
<keyword evidence="4" id="KW-0732">Signal</keyword>
<dbReference type="RefSeq" id="WP_115585229.1">
    <property type="nucleotide sequence ID" value="NZ_CP025544.1"/>
</dbReference>
<evidence type="ECO:0000256" key="4">
    <source>
        <dbReference type="SAM" id="SignalP"/>
    </source>
</evidence>
<dbReference type="EMBL" id="CP025544">
    <property type="protein sequence ID" value="AXK60214.1"/>
    <property type="molecule type" value="Genomic_DNA"/>
</dbReference>
<dbReference type="PANTHER" id="PTHR24171">
    <property type="entry name" value="ANKYRIN REPEAT DOMAIN-CONTAINING PROTEIN 39-RELATED"/>
    <property type="match status" value="1"/>
</dbReference>
<organism evidence="5 6">
    <name type="scientific">Candidatus Chromulinivorax destructor</name>
    <dbReference type="NCBI Taxonomy" id="2066483"/>
    <lineage>
        <taxon>Bacteria</taxon>
        <taxon>Candidatus Babelota</taxon>
        <taxon>Candidatus Babeliae</taxon>
        <taxon>Candidatus Babeliales</taxon>
        <taxon>Candidatus Chromulinivoraceae</taxon>
        <taxon>Candidatus Chromulinivorax</taxon>
    </lineage>
</organism>
<feature type="chain" id="PRO_5016855709" evidence="4">
    <location>
        <begin position="22"/>
        <end position="347"/>
    </location>
</feature>
<dbReference type="PROSITE" id="PS50297">
    <property type="entry name" value="ANK_REP_REGION"/>
    <property type="match status" value="2"/>
</dbReference>
<evidence type="ECO:0000313" key="6">
    <source>
        <dbReference type="Proteomes" id="UP000254834"/>
    </source>
</evidence>
<feature type="repeat" description="ANK" evidence="3">
    <location>
        <begin position="156"/>
        <end position="188"/>
    </location>
</feature>
<proteinExistence type="predicted"/>
<name>A0A345ZA97_9BACT</name>
<gene>
    <name evidence="5" type="ORF">C0J27_00415</name>
</gene>
<dbReference type="SMART" id="SM00248">
    <property type="entry name" value="ANK"/>
    <property type="match status" value="5"/>
</dbReference>
<evidence type="ECO:0000313" key="5">
    <source>
        <dbReference type="EMBL" id="AXK60214.1"/>
    </source>
</evidence>
<feature type="repeat" description="ANK" evidence="3">
    <location>
        <begin position="284"/>
        <end position="316"/>
    </location>
</feature>
<dbReference type="InterPro" id="IPR002110">
    <property type="entry name" value="Ankyrin_rpt"/>
</dbReference>
<keyword evidence="1" id="KW-0677">Repeat</keyword>